<dbReference type="EMBL" id="NAAC01000041">
    <property type="protein sequence ID" value="RDJ03967.1"/>
    <property type="molecule type" value="Genomic_DNA"/>
</dbReference>
<accession>A0A370KH21</accession>
<protein>
    <submittedName>
        <fullName evidence="1">Uncharacterized protein</fullName>
    </submittedName>
</protein>
<sequence>MVKLTWLNSIDVIAARVVLIYGADASLADNSKLLVGLFSAASTGECNFNPRWRAGVTDPR</sequence>
<gene>
    <name evidence="1" type="ORF">B5K06_29125</name>
</gene>
<evidence type="ECO:0000313" key="2">
    <source>
        <dbReference type="Proteomes" id="UP000254939"/>
    </source>
</evidence>
<evidence type="ECO:0000313" key="1">
    <source>
        <dbReference type="EMBL" id="RDJ03967.1"/>
    </source>
</evidence>
<organism evidence="1 2">
    <name type="scientific">Rhizobium grahamii</name>
    <dbReference type="NCBI Taxonomy" id="1120045"/>
    <lineage>
        <taxon>Bacteria</taxon>
        <taxon>Pseudomonadati</taxon>
        <taxon>Pseudomonadota</taxon>
        <taxon>Alphaproteobacteria</taxon>
        <taxon>Hyphomicrobiales</taxon>
        <taxon>Rhizobiaceae</taxon>
        <taxon>Rhizobium/Agrobacterium group</taxon>
        <taxon>Rhizobium</taxon>
    </lineage>
</organism>
<proteinExistence type="predicted"/>
<reference evidence="1 2" key="1">
    <citation type="submission" date="2017-03" db="EMBL/GenBank/DDBJ databases">
        <title>Genome analysis of Rhizobial strains effectives or ineffectives for nitrogen fixation isolated from bean seeds.</title>
        <authorList>
            <person name="Peralta H."/>
            <person name="Aguilar-Vera A."/>
            <person name="Mora Y."/>
            <person name="Vargas-Lagunas C."/>
            <person name="Girard L."/>
            <person name="Mora J."/>
        </authorList>
    </citation>
    <scope>NUCLEOTIDE SEQUENCE [LARGE SCALE GENOMIC DNA]</scope>
    <source>
        <strain evidence="1 2">CCGM3</strain>
    </source>
</reference>
<dbReference type="Proteomes" id="UP000254939">
    <property type="component" value="Unassembled WGS sequence"/>
</dbReference>
<dbReference type="AlphaFoldDB" id="A0A370KH21"/>
<comment type="caution">
    <text evidence="1">The sequence shown here is derived from an EMBL/GenBank/DDBJ whole genome shotgun (WGS) entry which is preliminary data.</text>
</comment>
<name>A0A370KH21_9HYPH</name>